<dbReference type="Proteomes" id="UP001500804">
    <property type="component" value="Unassembled WGS sequence"/>
</dbReference>
<dbReference type="PANTHER" id="PTHR30487">
    <property type="entry name" value="TYPE 4 PREPILIN-LIKE PROTEINS LEADER PEPTIDE-PROCESSING ENZYME"/>
    <property type="match status" value="1"/>
</dbReference>
<accession>A0ABP9NQ14</accession>
<comment type="similarity">
    <text evidence="1">Belongs to the peptidase A24 family.</text>
</comment>
<evidence type="ECO:0000256" key="3">
    <source>
        <dbReference type="SAM" id="Phobius"/>
    </source>
</evidence>
<feature type="region of interest" description="Disordered" evidence="2">
    <location>
        <begin position="225"/>
        <end position="244"/>
    </location>
</feature>
<feature type="transmembrane region" description="Helical" evidence="3">
    <location>
        <begin position="94"/>
        <end position="111"/>
    </location>
</feature>
<evidence type="ECO:0000313" key="6">
    <source>
        <dbReference type="Proteomes" id="UP001500804"/>
    </source>
</evidence>
<name>A0ABP9NQ14_9PSEU</name>
<feature type="transmembrane region" description="Helical" evidence="3">
    <location>
        <begin position="252"/>
        <end position="271"/>
    </location>
</feature>
<evidence type="ECO:0000256" key="2">
    <source>
        <dbReference type="SAM" id="MobiDB-lite"/>
    </source>
</evidence>
<dbReference type="InterPro" id="IPR000045">
    <property type="entry name" value="Prepilin_IV_endopep_pep"/>
</dbReference>
<keyword evidence="3" id="KW-0812">Transmembrane</keyword>
<evidence type="ECO:0000313" key="5">
    <source>
        <dbReference type="EMBL" id="GAA5128930.1"/>
    </source>
</evidence>
<feature type="transmembrane region" description="Helical" evidence="3">
    <location>
        <begin position="174"/>
        <end position="196"/>
    </location>
</feature>
<protein>
    <recommendedName>
        <fullName evidence="4">Prepilin type IV endopeptidase peptidase domain-containing protein</fullName>
    </recommendedName>
</protein>
<organism evidence="5 6">
    <name type="scientific">Pseudonocardia adelaidensis</name>
    <dbReference type="NCBI Taxonomy" id="648754"/>
    <lineage>
        <taxon>Bacteria</taxon>
        <taxon>Bacillati</taxon>
        <taxon>Actinomycetota</taxon>
        <taxon>Actinomycetes</taxon>
        <taxon>Pseudonocardiales</taxon>
        <taxon>Pseudonocardiaceae</taxon>
        <taxon>Pseudonocardia</taxon>
    </lineage>
</organism>
<evidence type="ECO:0000259" key="4">
    <source>
        <dbReference type="Pfam" id="PF01478"/>
    </source>
</evidence>
<feature type="transmembrane region" description="Helical" evidence="3">
    <location>
        <begin position="33"/>
        <end position="56"/>
    </location>
</feature>
<keyword evidence="3" id="KW-0472">Membrane</keyword>
<dbReference type="Gene3D" id="1.20.120.1220">
    <property type="match status" value="1"/>
</dbReference>
<feature type="transmembrane region" description="Helical" evidence="3">
    <location>
        <begin position="141"/>
        <end position="162"/>
    </location>
</feature>
<comment type="caution">
    <text evidence="5">The sequence shown here is derived from an EMBL/GenBank/DDBJ whole genome shotgun (WGS) entry which is preliminary data.</text>
</comment>
<feature type="domain" description="Prepilin type IV endopeptidase peptidase" evidence="4">
    <location>
        <begin position="101"/>
        <end position="200"/>
    </location>
</feature>
<proteinExistence type="inferred from homology"/>
<keyword evidence="6" id="KW-1185">Reference proteome</keyword>
<keyword evidence="3" id="KW-1133">Transmembrane helix</keyword>
<dbReference type="RefSeq" id="WP_345607620.1">
    <property type="nucleotide sequence ID" value="NZ_BAABJO010000019.1"/>
</dbReference>
<dbReference type="Pfam" id="PF01478">
    <property type="entry name" value="Peptidase_A24"/>
    <property type="match status" value="1"/>
</dbReference>
<feature type="transmembrane region" description="Helical" evidence="3">
    <location>
        <begin position="118"/>
        <end position="135"/>
    </location>
</feature>
<dbReference type="EMBL" id="BAABJO010000019">
    <property type="protein sequence ID" value="GAA5128930.1"/>
    <property type="molecule type" value="Genomic_DNA"/>
</dbReference>
<reference evidence="6" key="1">
    <citation type="journal article" date="2019" name="Int. J. Syst. Evol. Microbiol.">
        <title>The Global Catalogue of Microorganisms (GCM) 10K type strain sequencing project: providing services to taxonomists for standard genome sequencing and annotation.</title>
        <authorList>
            <consortium name="The Broad Institute Genomics Platform"/>
            <consortium name="The Broad Institute Genome Sequencing Center for Infectious Disease"/>
            <person name="Wu L."/>
            <person name="Ma J."/>
        </authorList>
    </citation>
    <scope>NUCLEOTIDE SEQUENCE [LARGE SCALE GENOMIC DNA]</scope>
    <source>
        <strain evidence="6">JCM 18302</strain>
    </source>
</reference>
<feature type="transmembrane region" description="Helical" evidence="3">
    <location>
        <begin position="202"/>
        <end position="222"/>
    </location>
</feature>
<dbReference type="PANTHER" id="PTHR30487:SF0">
    <property type="entry name" value="PREPILIN LEADER PEPTIDASE_N-METHYLTRANSFERASE-RELATED"/>
    <property type="match status" value="1"/>
</dbReference>
<evidence type="ECO:0000256" key="1">
    <source>
        <dbReference type="ARBA" id="ARBA00005801"/>
    </source>
</evidence>
<feature type="transmembrane region" description="Helical" evidence="3">
    <location>
        <begin position="68"/>
        <end position="88"/>
    </location>
</feature>
<gene>
    <name evidence="5" type="ORF">GCM10023320_48730</name>
</gene>
<sequence length="277" mass="27313">MVQATVQVAAVLQEALLQEALLQEALPGRAPVGVALPVVMSAGAGVWAGAGARVLLRRLRRGTRIPPPWCELAVAALWAATGAVWAAGGLPGEWVPAVLGLGWLAVAAGAVDLRHRRLPNALTVPAFPVALLLLLPVGPAAVVRGAVGAAVAAAVLVALHLVDRRAVGAGDVKLSAPLGAVLAAVAWPALVLAAVAAASFTAAYAASAAAVTTVLAAVAPCARARAGAGPGPAGPGPPGRWRRTGRAVPHGPSMLLATWLVTVVLLALGVGPGGPGR</sequence>
<dbReference type="InterPro" id="IPR050882">
    <property type="entry name" value="Prepilin_peptidase/N-MTase"/>
</dbReference>